<proteinExistence type="predicted"/>
<feature type="transmembrane region" description="Helical" evidence="1">
    <location>
        <begin position="12"/>
        <end position="34"/>
    </location>
</feature>
<accession>A0A1S2M7H0</accession>
<evidence type="ECO:0008006" key="4">
    <source>
        <dbReference type="Google" id="ProtNLM"/>
    </source>
</evidence>
<dbReference type="EMBL" id="MLQS01000008">
    <property type="protein sequence ID" value="OIJ20689.1"/>
    <property type="molecule type" value="Genomic_DNA"/>
</dbReference>
<feature type="transmembrane region" description="Helical" evidence="1">
    <location>
        <begin position="40"/>
        <end position="56"/>
    </location>
</feature>
<comment type="caution">
    <text evidence="2">The sequence shown here is derived from an EMBL/GenBank/DDBJ whole genome shotgun (WGS) entry which is preliminary data.</text>
</comment>
<evidence type="ECO:0000313" key="2">
    <source>
        <dbReference type="EMBL" id="OIJ20689.1"/>
    </source>
</evidence>
<dbReference type="OrthoDB" id="2937738at2"/>
<feature type="transmembrane region" description="Helical" evidence="1">
    <location>
        <begin position="68"/>
        <end position="88"/>
    </location>
</feature>
<evidence type="ECO:0000256" key="1">
    <source>
        <dbReference type="SAM" id="Phobius"/>
    </source>
</evidence>
<keyword evidence="1" id="KW-1133">Transmembrane helix</keyword>
<keyword evidence="1" id="KW-0812">Transmembrane</keyword>
<sequence>MRNTLQYEKAKSYIKVLLLVLTILSTSFVIWAGFTGRESIFPFLLSLTLFLSISNLQFDNENPERKKLYKILLIVSCLSVALAVANLIV</sequence>
<name>A0A1S2M7H0_9BACI</name>
<evidence type="ECO:0000313" key="3">
    <source>
        <dbReference type="Proteomes" id="UP000180057"/>
    </source>
</evidence>
<gene>
    <name evidence="2" type="ORF">BKP45_08580</name>
</gene>
<keyword evidence="3" id="KW-1185">Reference proteome</keyword>
<dbReference type="RefSeq" id="WP_071389318.1">
    <property type="nucleotide sequence ID" value="NZ_MLQS01000008.1"/>
</dbReference>
<reference evidence="2 3" key="1">
    <citation type="submission" date="2016-10" db="EMBL/GenBank/DDBJ databases">
        <title>Draft genome sequences of four alkaliphilic bacteria belonging to the Anaerobacillus genus.</title>
        <authorList>
            <person name="Bassil N.M."/>
            <person name="Lloyd J.R."/>
        </authorList>
    </citation>
    <scope>NUCLEOTIDE SEQUENCE [LARGE SCALE GENOMIC DNA]</scope>
    <source>
        <strain evidence="2 3">DSM 22531</strain>
    </source>
</reference>
<dbReference type="AlphaFoldDB" id="A0A1S2M7H0"/>
<organism evidence="2 3">
    <name type="scientific">Anaerobacillus alkalidiazotrophicus</name>
    <dbReference type="NCBI Taxonomy" id="472963"/>
    <lineage>
        <taxon>Bacteria</taxon>
        <taxon>Bacillati</taxon>
        <taxon>Bacillota</taxon>
        <taxon>Bacilli</taxon>
        <taxon>Bacillales</taxon>
        <taxon>Bacillaceae</taxon>
        <taxon>Anaerobacillus</taxon>
    </lineage>
</organism>
<dbReference type="Proteomes" id="UP000180057">
    <property type="component" value="Unassembled WGS sequence"/>
</dbReference>
<protein>
    <recommendedName>
        <fullName evidence="4">DUF3953 domain-containing protein</fullName>
    </recommendedName>
</protein>
<keyword evidence="1" id="KW-0472">Membrane</keyword>
<dbReference type="STRING" id="472963.BKP45_08580"/>